<gene>
    <name evidence="1" type="ORF">OBE_10461</name>
</gene>
<dbReference type="EMBL" id="AJWZ01007205">
    <property type="protein sequence ID" value="EKC57567.1"/>
    <property type="molecule type" value="Genomic_DNA"/>
</dbReference>
<proteinExistence type="predicted"/>
<sequence>KVMANYATNIFHASTENKQDLNKIEAFLDDNFNGFVNRYGDTVDAEFDSRWEYPEKAINELIALLAAKDKIYIRILTYELEDEYVSFRIFSQGKWNIKLS</sequence>
<accession>K1SAA4</accession>
<comment type="caution">
    <text evidence="1">The sequence shown here is derived from an EMBL/GenBank/DDBJ whole genome shotgun (WGS) entry which is preliminary data.</text>
</comment>
<protein>
    <submittedName>
        <fullName evidence="1">Uncharacterized protein</fullName>
    </submittedName>
</protein>
<reference evidence="1" key="1">
    <citation type="journal article" date="2013" name="Environ. Microbiol.">
        <title>Microbiota from the distal guts of lean and obese adolescents exhibit partial functional redundancy besides clear differences in community structure.</title>
        <authorList>
            <person name="Ferrer M."/>
            <person name="Ruiz A."/>
            <person name="Lanza F."/>
            <person name="Haange S.B."/>
            <person name="Oberbach A."/>
            <person name="Till H."/>
            <person name="Bargiela R."/>
            <person name="Campoy C."/>
            <person name="Segura M.T."/>
            <person name="Richter M."/>
            <person name="von Bergen M."/>
            <person name="Seifert J."/>
            <person name="Suarez A."/>
        </authorList>
    </citation>
    <scope>NUCLEOTIDE SEQUENCE</scope>
</reference>
<feature type="non-terminal residue" evidence="1">
    <location>
        <position position="1"/>
    </location>
</feature>
<evidence type="ECO:0000313" key="1">
    <source>
        <dbReference type="EMBL" id="EKC57567.1"/>
    </source>
</evidence>
<dbReference type="AlphaFoldDB" id="K1SAA4"/>
<name>K1SAA4_9ZZZZ</name>
<organism evidence="1">
    <name type="scientific">human gut metagenome</name>
    <dbReference type="NCBI Taxonomy" id="408170"/>
    <lineage>
        <taxon>unclassified sequences</taxon>
        <taxon>metagenomes</taxon>
        <taxon>organismal metagenomes</taxon>
    </lineage>
</organism>